<gene>
    <name evidence="2" type="ORF">mRhiFer1_009032</name>
</gene>
<comment type="caution">
    <text evidence="2">The sequence shown here is derived from an EMBL/GenBank/DDBJ whole genome shotgun (WGS) entry which is preliminary data.</text>
</comment>
<feature type="region of interest" description="Disordered" evidence="1">
    <location>
        <begin position="1"/>
        <end position="86"/>
    </location>
</feature>
<name>A0A7J7SXD0_RHIFE</name>
<evidence type="ECO:0000256" key="1">
    <source>
        <dbReference type="SAM" id="MobiDB-lite"/>
    </source>
</evidence>
<accession>A0A7J7SXD0</accession>
<feature type="compositionally biased region" description="Basic residues" evidence="1">
    <location>
        <begin position="21"/>
        <end position="34"/>
    </location>
</feature>
<dbReference type="AlphaFoldDB" id="A0A7J7SXD0"/>
<evidence type="ECO:0000313" key="3">
    <source>
        <dbReference type="Proteomes" id="UP000585614"/>
    </source>
</evidence>
<feature type="compositionally biased region" description="Basic and acidic residues" evidence="1">
    <location>
        <begin position="1"/>
        <end position="18"/>
    </location>
</feature>
<evidence type="ECO:0000313" key="2">
    <source>
        <dbReference type="EMBL" id="KAF6293122.1"/>
    </source>
</evidence>
<dbReference type="Proteomes" id="UP000585614">
    <property type="component" value="Unassembled WGS sequence"/>
</dbReference>
<sequence>MWPSAERTENVPARERPGSARGRRRSLGLQRRPRSFQVALPEPPGSGGNSSTRPRSPSSRARHPGGTRCRQGAGRAPQLPDPTLGRSASLLRRLSGRRGLLGLLRPSPHSKSHSRMLFCDI</sequence>
<proteinExistence type="predicted"/>
<feature type="compositionally biased region" description="Low complexity" evidence="1">
    <location>
        <begin position="49"/>
        <end position="59"/>
    </location>
</feature>
<organism evidence="2 3">
    <name type="scientific">Rhinolophus ferrumequinum</name>
    <name type="common">Greater horseshoe bat</name>
    <dbReference type="NCBI Taxonomy" id="59479"/>
    <lineage>
        <taxon>Eukaryota</taxon>
        <taxon>Metazoa</taxon>
        <taxon>Chordata</taxon>
        <taxon>Craniata</taxon>
        <taxon>Vertebrata</taxon>
        <taxon>Euteleostomi</taxon>
        <taxon>Mammalia</taxon>
        <taxon>Eutheria</taxon>
        <taxon>Laurasiatheria</taxon>
        <taxon>Chiroptera</taxon>
        <taxon>Yinpterochiroptera</taxon>
        <taxon>Rhinolophoidea</taxon>
        <taxon>Rhinolophidae</taxon>
        <taxon>Rhinolophinae</taxon>
        <taxon>Rhinolophus</taxon>
    </lineage>
</organism>
<reference evidence="2 3" key="1">
    <citation type="journal article" date="2020" name="Nature">
        <title>Six reference-quality genomes reveal evolution of bat adaptations.</title>
        <authorList>
            <person name="Jebb D."/>
            <person name="Huang Z."/>
            <person name="Pippel M."/>
            <person name="Hughes G.M."/>
            <person name="Lavrichenko K."/>
            <person name="Devanna P."/>
            <person name="Winkler S."/>
            <person name="Jermiin L.S."/>
            <person name="Skirmuntt E.C."/>
            <person name="Katzourakis A."/>
            <person name="Burkitt-Gray L."/>
            <person name="Ray D.A."/>
            <person name="Sullivan K.A.M."/>
            <person name="Roscito J.G."/>
            <person name="Kirilenko B.M."/>
            <person name="Davalos L.M."/>
            <person name="Corthals A.P."/>
            <person name="Power M.L."/>
            <person name="Jones G."/>
            <person name="Ransome R.D."/>
            <person name="Dechmann D.K.N."/>
            <person name="Locatelli A.G."/>
            <person name="Puechmaille S.J."/>
            <person name="Fedrigo O."/>
            <person name="Jarvis E.D."/>
            <person name="Hiller M."/>
            <person name="Vernes S.C."/>
            <person name="Myers E.W."/>
            <person name="Teeling E.C."/>
        </authorList>
    </citation>
    <scope>NUCLEOTIDE SEQUENCE [LARGE SCALE GENOMIC DNA]</scope>
    <source>
        <strain evidence="2">MRhiFer1</strain>
        <tissue evidence="2">Lung</tissue>
    </source>
</reference>
<dbReference type="EMBL" id="JACAGC010000021">
    <property type="protein sequence ID" value="KAF6293122.1"/>
    <property type="molecule type" value="Genomic_DNA"/>
</dbReference>
<protein>
    <submittedName>
        <fullName evidence="2">Uncharacterized protein</fullName>
    </submittedName>
</protein>